<feature type="transmembrane region" description="Helical" evidence="2">
    <location>
        <begin position="254"/>
        <end position="276"/>
    </location>
</feature>
<feature type="transmembrane region" description="Helical" evidence="2">
    <location>
        <begin position="164"/>
        <end position="194"/>
    </location>
</feature>
<feature type="transmembrane region" description="Helical" evidence="2">
    <location>
        <begin position="97"/>
        <end position="118"/>
    </location>
</feature>
<dbReference type="AlphaFoldDB" id="A0ABD6DT50"/>
<dbReference type="InterPro" id="IPR025403">
    <property type="entry name" value="TgpA-like_C"/>
</dbReference>
<feature type="compositionally biased region" description="Low complexity" evidence="1">
    <location>
        <begin position="615"/>
        <end position="648"/>
    </location>
</feature>
<feature type="compositionally biased region" description="Gly residues" evidence="1">
    <location>
        <begin position="16"/>
        <end position="26"/>
    </location>
</feature>
<feature type="region of interest" description="Disordered" evidence="1">
    <location>
        <begin position="587"/>
        <end position="655"/>
    </location>
</feature>
<dbReference type="PANTHER" id="PTHR42736:SF1">
    <property type="entry name" value="PROTEIN-GLUTAMINE GAMMA-GLUTAMYLTRANSFERASE"/>
    <property type="match status" value="1"/>
</dbReference>
<feature type="domain" description="Transglutaminase-like" evidence="3">
    <location>
        <begin position="497"/>
        <end position="567"/>
    </location>
</feature>
<evidence type="ECO:0000313" key="5">
    <source>
        <dbReference type="Proteomes" id="UP001597092"/>
    </source>
</evidence>
<feature type="transmembrane region" description="Helical" evidence="2">
    <location>
        <begin position="125"/>
        <end position="144"/>
    </location>
</feature>
<keyword evidence="2" id="KW-0812">Transmembrane</keyword>
<evidence type="ECO:0000256" key="1">
    <source>
        <dbReference type="SAM" id="MobiDB-lite"/>
    </source>
</evidence>
<keyword evidence="5" id="KW-1185">Reference proteome</keyword>
<dbReference type="InterPro" id="IPR052901">
    <property type="entry name" value="Bact_TGase-like"/>
</dbReference>
<dbReference type="EMBL" id="JBHUDP010000002">
    <property type="protein sequence ID" value="MFD1685476.1"/>
    <property type="molecule type" value="Genomic_DNA"/>
</dbReference>
<sequence>MSSPPERSANPADSGTSGGRASGEGGRNASRTDGGRRPTTAGGIGSDPAGDPRSEGSESNPRGWRRRLDDASVLAFAGLTALTGAYASVLWRVTDVVGGSTEFVVVVVAALALAALVGRYVGVRVALGVTSGLLVLGLLAYLFALPQSQVELLTPDRMLDDTVALLTGLSVLRLVGAGVWAVAVVPGPVFLSWYLAVRRRYVSAAVAGGTALALVVLTGDADAVTTVVGVLGATTMIAASTFERHGSGLAQADVLTALLAAMIVVSATFSVVPGAAGSPLLPDRGAPTVEGSLVDARDNVDIVGSIRLSPEVRFTVESPRAEYWQTAAYDRYTGSGWVRTGSARPYDDRLRGPPGPARELEQTVTAEGPISILPAAWRPVDVSGPVASDTVVTPQGGIRPETTLQPGENYTVTSRVPNATAERLRAAGTDYPDRVRASYLQLPDSTTDRVRERAATVAADAETPYDKAVAVESYLEANKEYSLSVRRPSGDVADSFLFEMDAGYCTYYATTMVVMLRSQGVPARFVTGYTAGEDLGNGTHVVRGLNSHAWVEVYFPDTGWVRFDPTPSGPRQTAENARVAEAQQRGTANVDYGAPNGTTPIQAEGAVTTGSTADGSPSTPGGITTTGPTNATPSSVGGPAPGVPTAASEDGSGPIPALPTRRTLAVALVGLVGIVAGARRSALVDRTVRLGSVQFQRRRDPESDVRRAYDRLETILEREHRARRPGETPRAYIEALPTDEAESAERRRLVELYERARYADGVTETDADAAVSTVNRLVRASTPIVRRLR</sequence>
<protein>
    <submittedName>
        <fullName evidence="4">DUF3488 and DUF4129 domain-containing transglutaminase family protein</fullName>
    </submittedName>
</protein>
<proteinExistence type="predicted"/>
<name>A0ABD6DT50_9EURY</name>
<keyword evidence="2" id="KW-1133">Transmembrane helix</keyword>
<dbReference type="Pfam" id="PF11992">
    <property type="entry name" value="TgpA_N"/>
    <property type="match status" value="1"/>
</dbReference>
<dbReference type="InterPro" id="IPR038765">
    <property type="entry name" value="Papain-like_cys_pep_sf"/>
</dbReference>
<dbReference type="SUPFAM" id="SSF54001">
    <property type="entry name" value="Cysteine proteinases"/>
    <property type="match status" value="1"/>
</dbReference>
<reference evidence="4 5" key="1">
    <citation type="journal article" date="2019" name="Int. J. Syst. Evol. Microbiol.">
        <title>The Global Catalogue of Microorganisms (GCM) 10K type strain sequencing project: providing services to taxonomists for standard genome sequencing and annotation.</title>
        <authorList>
            <consortium name="The Broad Institute Genomics Platform"/>
            <consortium name="The Broad Institute Genome Sequencing Center for Infectious Disease"/>
            <person name="Wu L."/>
            <person name="Ma J."/>
        </authorList>
    </citation>
    <scope>NUCLEOTIDE SEQUENCE [LARGE SCALE GENOMIC DNA]</scope>
    <source>
        <strain evidence="4 5">CGMCC 1.10387</strain>
    </source>
</reference>
<evidence type="ECO:0000313" key="4">
    <source>
        <dbReference type="EMBL" id="MFD1685476.1"/>
    </source>
</evidence>
<feature type="transmembrane region" description="Helical" evidence="2">
    <location>
        <begin position="223"/>
        <end position="242"/>
    </location>
</feature>
<dbReference type="Gene3D" id="3.10.620.30">
    <property type="match status" value="1"/>
</dbReference>
<dbReference type="Proteomes" id="UP001597092">
    <property type="component" value="Unassembled WGS sequence"/>
</dbReference>
<dbReference type="PANTHER" id="PTHR42736">
    <property type="entry name" value="PROTEIN-GLUTAMINE GAMMA-GLUTAMYLTRANSFERASE"/>
    <property type="match status" value="1"/>
</dbReference>
<dbReference type="Pfam" id="PF13559">
    <property type="entry name" value="DUF4129"/>
    <property type="match status" value="1"/>
</dbReference>
<comment type="caution">
    <text evidence="4">The sequence shown here is derived from an EMBL/GenBank/DDBJ whole genome shotgun (WGS) entry which is preliminary data.</text>
</comment>
<dbReference type="RefSeq" id="WP_256306518.1">
    <property type="nucleotide sequence ID" value="NZ_JANHAW010000001.1"/>
</dbReference>
<feature type="transmembrane region" description="Helical" evidence="2">
    <location>
        <begin position="71"/>
        <end position="91"/>
    </location>
</feature>
<dbReference type="SMART" id="SM00460">
    <property type="entry name" value="TGc"/>
    <property type="match status" value="1"/>
</dbReference>
<accession>A0ABD6DT50</accession>
<dbReference type="Pfam" id="PF01841">
    <property type="entry name" value="Transglut_core"/>
    <property type="match status" value="1"/>
</dbReference>
<gene>
    <name evidence="4" type="ORF">ACFSAS_07605</name>
</gene>
<feature type="region of interest" description="Disordered" evidence="1">
    <location>
        <begin position="1"/>
        <end position="64"/>
    </location>
</feature>
<keyword evidence="2" id="KW-0472">Membrane</keyword>
<feature type="transmembrane region" description="Helical" evidence="2">
    <location>
        <begin position="201"/>
        <end position="217"/>
    </location>
</feature>
<organism evidence="4 5">
    <name type="scientific">Halobellus litoreus</name>
    <dbReference type="NCBI Taxonomy" id="755310"/>
    <lineage>
        <taxon>Archaea</taxon>
        <taxon>Methanobacteriati</taxon>
        <taxon>Methanobacteriota</taxon>
        <taxon>Stenosarchaea group</taxon>
        <taxon>Halobacteria</taxon>
        <taxon>Halobacteriales</taxon>
        <taxon>Haloferacaceae</taxon>
        <taxon>Halobellus</taxon>
    </lineage>
</organism>
<evidence type="ECO:0000256" key="2">
    <source>
        <dbReference type="SAM" id="Phobius"/>
    </source>
</evidence>
<dbReference type="InterPro" id="IPR021878">
    <property type="entry name" value="TgpA_N"/>
</dbReference>
<evidence type="ECO:0000259" key="3">
    <source>
        <dbReference type="SMART" id="SM00460"/>
    </source>
</evidence>
<dbReference type="InterPro" id="IPR002931">
    <property type="entry name" value="Transglutaminase-like"/>
</dbReference>